<name>A0ABT8YVB6_9SPIR</name>
<dbReference type="InterPro" id="IPR029058">
    <property type="entry name" value="AB_hydrolase_fold"/>
</dbReference>
<dbReference type="SUPFAM" id="SSF53474">
    <property type="entry name" value="alpha/beta-Hydrolases"/>
    <property type="match status" value="1"/>
</dbReference>
<dbReference type="EMBL" id="JAUPBM010000027">
    <property type="protein sequence ID" value="MDO7019844.1"/>
    <property type="molecule type" value="Genomic_DNA"/>
</dbReference>
<keyword evidence="1 3" id="KW-0378">Hydrolase</keyword>
<evidence type="ECO:0000313" key="4">
    <source>
        <dbReference type="Proteomes" id="UP001175147"/>
    </source>
</evidence>
<evidence type="ECO:0000259" key="2">
    <source>
        <dbReference type="Pfam" id="PF20434"/>
    </source>
</evidence>
<dbReference type="PANTHER" id="PTHR48081:SF13">
    <property type="entry name" value="ALPHA_BETA HYDROLASE"/>
    <property type="match status" value="1"/>
</dbReference>
<proteinExistence type="predicted"/>
<protein>
    <submittedName>
        <fullName evidence="3">Alpha/beta hydrolase</fullName>
    </submittedName>
</protein>
<dbReference type="Proteomes" id="UP001175147">
    <property type="component" value="Unassembled WGS sequence"/>
</dbReference>
<dbReference type="InterPro" id="IPR049492">
    <property type="entry name" value="BD-FAE-like_dom"/>
</dbReference>
<feature type="domain" description="BD-FAE-like" evidence="2">
    <location>
        <begin position="83"/>
        <end position="278"/>
    </location>
</feature>
<dbReference type="RefSeq" id="WP_304385781.1">
    <property type="nucleotide sequence ID" value="NZ_JAUPBL010000080.1"/>
</dbReference>
<dbReference type="InterPro" id="IPR050300">
    <property type="entry name" value="GDXG_lipolytic_enzyme"/>
</dbReference>
<dbReference type="Pfam" id="PF20434">
    <property type="entry name" value="BD-FAE"/>
    <property type="match status" value="1"/>
</dbReference>
<dbReference type="PROSITE" id="PS51257">
    <property type="entry name" value="PROKAR_LIPOPROTEIN"/>
    <property type="match status" value="1"/>
</dbReference>
<comment type="caution">
    <text evidence="3">The sequence shown here is derived from an EMBL/GenBank/DDBJ whole genome shotgun (WGS) entry which is preliminary data.</text>
</comment>
<keyword evidence="4" id="KW-1185">Reference proteome</keyword>
<dbReference type="PANTHER" id="PTHR48081">
    <property type="entry name" value="AB HYDROLASE SUPERFAMILY PROTEIN C4A8.06C"/>
    <property type="match status" value="1"/>
</dbReference>
<sequence>MKNIFILMIIVFSIIISCNNSNSNKENDMNNFIMTTNEDGSIIFEQNKITYNIDYNPDVVYASKDNIDLTLQVFVPRLLEVDTNTRYPLVIEIKGSAWKKQNVYKNVAAMADFARRGYVVAIVEYRPSDVAIFPAQIEDTRDAISFMINNADKYNVDTNNIFVWGDSSGAHTALFTAIPLNENDNTITNINAIIAYYPPTDLLEMRNDPLGSTTGDADSPEGILIGRKNVYDFPEEAKRISPYYEISKVTNMPPIFLAHGTADSVVPFSQSKILADKLKKENRVYEFYALKDADHGDWQFWTKYMFDLVEKFINKYKK</sequence>
<dbReference type="GO" id="GO:0016787">
    <property type="term" value="F:hydrolase activity"/>
    <property type="evidence" value="ECO:0007669"/>
    <property type="project" value="UniProtKB-KW"/>
</dbReference>
<organism evidence="3 4">
    <name type="scientific">Brachyspira innocens</name>
    <dbReference type="NCBI Taxonomy" id="13264"/>
    <lineage>
        <taxon>Bacteria</taxon>
        <taxon>Pseudomonadati</taxon>
        <taxon>Spirochaetota</taxon>
        <taxon>Spirochaetia</taxon>
        <taxon>Brachyspirales</taxon>
        <taxon>Brachyspiraceae</taxon>
        <taxon>Brachyspira</taxon>
    </lineage>
</organism>
<evidence type="ECO:0000313" key="3">
    <source>
        <dbReference type="EMBL" id="MDO7019844.1"/>
    </source>
</evidence>
<evidence type="ECO:0000256" key="1">
    <source>
        <dbReference type="ARBA" id="ARBA00022801"/>
    </source>
</evidence>
<dbReference type="Gene3D" id="3.40.50.1820">
    <property type="entry name" value="alpha/beta hydrolase"/>
    <property type="match status" value="1"/>
</dbReference>
<gene>
    <name evidence="3" type="ORF">Q5M86_03540</name>
</gene>
<accession>A0ABT8YVB6</accession>
<reference evidence="3" key="1">
    <citation type="submission" date="2023-07" db="EMBL/GenBank/DDBJ databases">
        <title>Mucosal microbiota of week-old chicken and adult hens.</title>
        <authorList>
            <person name="Volf J."/>
            <person name="Karasova D."/>
            <person name="Crhanova M."/>
            <person name="Faldynova M."/>
            <person name="Prikrylova H."/>
            <person name="Zeman M."/>
            <person name="Babak V."/>
            <person name="Rajova J."/>
            <person name="Rychlik I."/>
        </authorList>
    </citation>
    <scope>NUCLEOTIDE SEQUENCE</scope>
    <source>
        <strain evidence="3">ET902</strain>
    </source>
</reference>